<dbReference type="CDD" id="cd11385">
    <property type="entry name" value="RagC_like"/>
    <property type="match status" value="1"/>
</dbReference>
<dbReference type="InterPro" id="IPR039400">
    <property type="entry name" value="RagC/D"/>
</dbReference>
<dbReference type="Gene3D" id="3.40.50.300">
    <property type="entry name" value="P-loop containing nucleotide triphosphate hydrolases"/>
    <property type="match status" value="1"/>
</dbReference>
<dbReference type="AlphaFoldDB" id="A0A0D2CXP4"/>
<evidence type="ECO:0000256" key="7">
    <source>
        <dbReference type="ARBA" id="ARBA00049117"/>
    </source>
</evidence>
<evidence type="ECO:0000256" key="8">
    <source>
        <dbReference type="RuleBase" id="RU367014"/>
    </source>
</evidence>
<dbReference type="RefSeq" id="XP_013315510.1">
    <property type="nucleotide sequence ID" value="XM_013460056.1"/>
</dbReference>
<evidence type="ECO:0000256" key="6">
    <source>
        <dbReference type="ARBA" id="ARBA00023136"/>
    </source>
</evidence>
<dbReference type="EMBL" id="KN847320">
    <property type="protein sequence ID" value="KIW54927.1"/>
    <property type="molecule type" value="Genomic_DNA"/>
</dbReference>
<dbReference type="OrthoDB" id="26136at2759"/>
<comment type="catalytic activity">
    <reaction evidence="7">
        <text>GTP + H2O = GDP + phosphate + H(+)</text>
        <dbReference type="Rhea" id="RHEA:19669"/>
        <dbReference type="ChEBI" id="CHEBI:15377"/>
        <dbReference type="ChEBI" id="CHEBI:15378"/>
        <dbReference type="ChEBI" id="CHEBI:37565"/>
        <dbReference type="ChEBI" id="CHEBI:43474"/>
        <dbReference type="ChEBI" id="CHEBI:58189"/>
    </reaction>
    <physiologicalReaction direction="left-to-right" evidence="7">
        <dbReference type="Rhea" id="RHEA:19670"/>
    </physiologicalReaction>
</comment>
<dbReference type="HOGENOM" id="CLU_047421_2_1_1"/>
<keyword evidence="4" id="KW-0378">Hydrolase</keyword>
<dbReference type="PANTHER" id="PTHR11259">
    <property type="entry name" value="RAS-RELATED GTP BINDING RAG/GTR YEAST"/>
    <property type="match status" value="1"/>
</dbReference>
<dbReference type="STRING" id="348802.A0A0D2CXP4"/>
<dbReference type="GO" id="GO:0000329">
    <property type="term" value="C:fungal-type vacuole membrane"/>
    <property type="evidence" value="ECO:0007669"/>
    <property type="project" value="TreeGrafter"/>
</dbReference>
<evidence type="ECO:0000256" key="4">
    <source>
        <dbReference type="ARBA" id="ARBA00022801"/>
    </source>
</evidence>
<dbReference type="GO" id="GO:0005634">
    <property type="term" value="C:nucleus"/>
    <property type="evidence" value="ECO:0007669"/>
    <property type="project" value="TreeGrafter"/>
</dbReference>
<dbReference type="GO" id="GO:0003924">
    <property type="term" value="F:GTPase activity"/>
    <property type="evidence" value="ECO:0007669"/>
    <property type="project" value="UniProtKB-UniRule"/>
</dbReference>
<dbReference type="RefSeq" id="XP_013315511.1">
    <property type="nucleotide sequence ID" value="XM_013460057.1"/>
</dbReference>
<evidence type="ECO:0000256" key="2">
    <source>
        <dbReference type="ARBA" id="ARBA00007756"/>
    </source>
</evidence>
<keyword evidence="10" id="KW-1185">Reference proteome</keyword>
<comment type="subunit">
    <text evidence="8">Component of the GSE complex.</text>
</comment>
<organism evidence="9 10">
    <name type="scientific">Exophiala xenobiotica</name>
    <dbReference type="NCBI Taxonomy" id="348802"/>
    <lineage>
        <taxon>Eukaryota</taxon>
        <taxon>Fungi</taxon>
        <taxon>Dikarya</taxon>
        <taxon>Ascomycota</taxon>
        <taxon>Pezizomycotina</taxon>
        <taxon>Eurotiomycetes</taxon>
        <taxon>Chaetothyriomycetidae</taxon>
        <taxon>Chaetothyriales</taxon>
        <taxon>Herpotrichiellaceae</taxon>
        <taxon>Exophiala</taxon>
    </lineage>
</organism>
<evidence type="ECO:0000256" key="1">
    <source>
        <dbReference type="ARBA" id="ARBA00004308"/>
    </source>
</evidence>
<dbReference type="FunFam" id="3.40.50.300:FF:000643">
    <property type="entry name" value="Small monomeric GTPase (Gtr2)"/>
    <property type="match status" value="1"/>
</dbReference>
<gene>
    <name evidence="9" type="ORF">PV05_07250</name>
</gene>
<keyword evidence="6" id="KW-0472">Membrane</keyword>
<evidence type="ECO:0000256" key="5">
    <source>
        <dbReference type="ARBA" id="ARBA00023134"/>
    </source>
</evidence>
<dbReference type="GO" id="GO:1904263">
    <property type="term" value="P:positive regulation of TORC1 signaling"/>
    <property type="evidence" value="ECO:0007669"/>
    <property type="project" value="TreeGrafter"/>
</dbReference>
<dbReference type="GO" id="GO:1990131">
    <property type="term" value="C:Gtr1-Gtr2 GTPase complex"/>
    <property type="evidence" value="ECO:0007669"/>
    <property type="project" value="UniProtKB-UniRule"/>
</dbReference>
<dbReference type="GO" id="GO:0012505">
    <property type="term" value="C:endomembrane system"/>
    <property type="evidence" value="ECO:0007669"/>
    <property type="project" value="UniProtKB-SubCell"/>
</dbReference>
<comment type="subcellular location">
    <subcellularLocation>
        <location evidence="1">Endomembrane system</location>
    </subcellularLocation>
</comment>
<protein>
    <recommendedName>
        <fullName evidence="8">GTP-binding protein</fullName>
    </recommendedName>
</protein>
<dbReference type="GO" id="GO:0010507">
    <property type="term" value="P:negative regulation of autophagy"/>
    <property type="evidence" value="ECO:0007669"/>
    <property type="project" value="TreeGrafter"/>
</dbReference>
<dbReference type="Pfam" id="PF04670">
    <property type="entry name" value="Gtr1_RagA"/>
    <property type="match status" value="1"/>
</dbReference>
<dbReference type="Gene3D" id="3.30.450.190">
    <property type="match status" value="1"/>
</dbReference>
<proteinExistence type="inferred from homology"/>
<keyword evidence="3 8" id="KW-0547">Nucleotide-binding</keyword>
<name>A0A0D2CXP4_9EURO</name>
<comment type="function">
    <text evidence="8">GTPase involved in activation of the TORC1 signaling pathway, which promotes growth and represses autophagy in nutrient-rich conditions.</text>
</comment>
<sequence length="343" mass="39512">MDKKLRQNKPRLLLMGQRRSGKSSITSVVFHKMPPQETLFLESTTRIQKDSVRSFMDFQVWDFPGQLDYFDPTFDTTEIFSEIGALVWVIDAQDDYTDSLNRLTTTILNLQSTFPHINVEVFVHKIDSLNEELRSDIYQDIVQRVSDDLSDAGYINPNITYHLTSIYDHSIFEAFSKVIQKLIPQLDTLENLLNILVNNCGMAKAYLFDILTKIYVASDTRPIDMEVYEMCSDYIDVIVDITDIYGYERIHNKVLGEQMQEAESSVTIHDGTMIYLKEMNRYLCLVTVIKNDEAKDKKGLIDYNCHIFQDALNGVLDRSWEKDKSIENGIGEHLNDGEQAQAA</sequence>
<dbReference type="GO" id="GO:0005525">
    <property type="term" value="F:GTP binding"/>
    <property type="evidence" value="ECO:0007669"/>
    <property type="project" value="UniProtKB-UniRule"/>
</dbReference>
<evidence type="ECO:0000256" key="3">
    <source>
        <dbReference type="ARBA" id="ARBA00022741"/>
    </source>
</evidence>
<dbReference type="SUPFAM" id="SSF52540">
    <property type="entry name" value="P-loop containing nucleoside triphosphate hydrolases"/>
    <property type="match status" value="1"/>
</dbReference>
<reference evidence="9 10" key="1">
    <citation type="submission" date="2015-01" db="EMBL/GenBank/DDBJ databases">
        <title>The Genome Sequence of Exophiala xenobiotica CBS118157.</title>
        <authorList>
            <consortium name="The Broad Institute Genomics Platform"/>
            <person name="Cuomo C."/>
            <person name="de Hoog S."/>
            <person name="Gorbushina A."/>
            <person name="Stielow B."/>
            <person name="Teixiera M."/>
            <person name="Abouelleil A."/>
            <person name="Chapman S.B."/>
            <person name="Priest M."/>
            <person name="Young S.K."/>
            <person name="Wortman J."/>
            <person name="Nusbaum C."/>
            <person name="Birren B."/>
        </authorList>
    </citation>
    <scope>NUCLEOTIDE SEQUENCE [LARGE SCALE GENOMIC DNA]</scope>
    <source>
        <strain evidence="9 10">CBS 118157</strain>
    </source>
</reference>
<dbReference type="Proteomes" id="UP000054342">
    <property type="component" value="Unassembled WGS sequence"/>
</dbReference>
<dbReference type="GeneID" id="25329158"/>
<dbReference type="PANTHER" id="PTHR11259:SF2">
    <property type="entry name" value="GH16429P"/>
    <property type="match status" value="1"/>
</dbReference>
<evidence type="ECO:0000313" key="10">
    <source>
        <dbReference type="Proteomes" id="UP000054342"/>
    </source>
</evidence>
<dbReference type="GO" id="GO:0009267">
    <property type="term" value="P:cellular response to starvation"/>
    <property type="evidence" value="ECO:0007669"/>
    <property type="project" value="TreeGrafter"/>
</dbReference>
<accession>A0A0D2CXP4</accession>
<comment type="similarity">
    <text evidence="2 8">Belongs to the GTR/RAG GTP-binding protein family.</text>
</comment>
<dbReference type="EMBL" id="KN847320">
    <property type="protein sequence ID" value="KIW54926.1"/>
    <property type="molecule type" value="Genomic_DNA"/>
</dbReference>
<keyword evidence="5 8" id="KW-0342">GTP-binding</keyword>
<evidence type="ECO:0000313" key="9">
    <source>
        <dbReference type="EMBL" id="KIW54927.1"/>
    </source>
</evidence>
<dbReference type="InterPro" id="IPR006762">
    <property type="entry name" value="Gtr1_RagA"/>
</dbReference>
<dbReference type="InterPro" id="IPR027417">
    <property type="entry name" value="P-loop_NTPase"/>
</dbReference>